<dbReference type="Proteomes" id="UP001575622">
    <property type="component" value="Unassembled WGS sequence"/>
</dbReference>
<evidence type="ECO:0000256" key="1">
    <source>
        <dbReference type="SAM" id="Phobius"/>
    </source>
</evidence>
<name>A0ABV4UYT5_9BACL</name>
<dbReference type="RefSeq" id="WP_373951311.1">
    <property type="nucleotide sequence ID" value="NZ_JBHDLN010000005.1"/>
</dbReference>
<keyword evidence="1" id="KW-1133">Transmembrane helix</keyword>
<evidence type="ECO:0000313" key="2">
    <source>
        <dbReference type="EMBL" id="MFB0842988.1"/>
    </source>
</evidence>
<dbReference type="EMBL" id="JBHDLN010000005">
    <property type="protein sequence ID" value="MFB0842988.1"/>
    <property type="molecule type" value="Genomic_DNA"/>
</dbReference>
<sequence>MEQDKQPSCKRAVRLGGILYIIPKRSKQLNKRKAQFVFALTVYGNAFYNIIPGPAFTGVLAGACSSLRMMQTTY</sequence>
<keyword evidence="3" id="KW-1185">Reference proteome</keyword>
<feature type="transmembrane region" description="Helical" evidence="1">
    <location>
        <begin position="34"/>
        <end position="51"/>
    </location>
</feature>
<protein>
    <submittedName>
        <fullName evidence="2">Uncharacterized protein</fullName>
    </submittedName>
</protein>
<gene>
    <name evidence="2" type="ORF">ACEU3E_12470</name>
</gene>
<organism evidence="2 3">
    <name type="scientific">Paenibacillus oleatilyticus</name>
    <dbReference type="NCBI Taxonomy" id="2594886"/>
    <lineage>
        <taxon>Bacteria</taxon>
        <taxon>Bacillati</taxon>
        <taxon>Bacillota</taxon>
        <taxon>Bacilli</taxon>
        <taxon>Bacillales</taxon>
        <taxon>Paenibacillaceae</taxon>
        <taxon>Paenibacillus</taxon>
    </lineage>
</organism>
<accession>A0ABV4UYT5</accession>
<keyword evidence="1" id="KW-0472">Membrane</keyword>
<reference evidence="2 3" key="1">
    <citation type="submission" date="2024-09" db="EMBL/GenBank/DDBJ databases">
        <authorList>
            <person name="Makale K.P.P."/>
            <person name="Makhzoum A."/>
            <person name="Rantong G."/>
            <person name="Rahube T.O."/>
        </authorList>
    </citation>
    <scope>NUCLEOTIDE SEQUENCE [LARGE SCALE GENOMIC DNA]</scope>
    <source>
        <strain evidence="2 3">KM_D13</strain>
    </source>
</reference>
<proteinExistence type="predicted"/>
<keyword evidence="1" id="KW-0812">Transmembrane</keyword>
<comment type="caution">
    <text evidence="2">The sequence shown here is derived from an EMBL/GenBank/DDBJ whole genome shotgun (WGS) entry which is preliminary data.</text>
</comment>
<evidence type="ECO:0000313" key="3">
    <source>
        <dbReference type="Proteomes" id="UP001575622"/>
    </source>
</evidence>